<gene>
    <name evidence="2" type="ORF">GCM10022233_41940</name>
</gene>
<protein>
    <recommendedName>
        <fullName evidence="4">DUF3710 domain-containing protein</fullName>
    </recommendedName>
</protein>
<dbReference type="EMBL" id="BAAAZY010000011">
    <property type="protein sequence ID" value="GAA4063510.1"/>
    <property type="molecule type" value="Genomic_DNA"/>
</dbReference>
<evidence type="ECO:0000313" key="3">
    <source>
        <dbReference type="Proteomes" id="UP001499984"/>
    </source>
</evidence>
<feature type="compositionally biased region" description="Acidic residues" evidence="1">
    <location>
        <begin position="18"/>
        <end position="40"/>
    </location>
</feature>
<name>A0ABP7VB53_9ACTN</name>
<sequence>MPKNPAPAPASTTTDRYDDADTYDGYEADEYEDDGYEDDDYEEKPVVETLVEDDRFGALTVRLDMRLGEVTVQGDSVPRVELLRAEGTEAEDHIPVGTRDGSRLTLTVDGEEVVLDPAKGRLSRRSYRVDVRHAGRTWRLVPDSIPGSRLLRDEQHIGDFSSDGDGRVLVEWREDAEPEPLDAALGYALAAAFGTGAQPWWMIAIEMVGDMTPG</sequence>
<evidence type="ECO:0008006" key="4">
    <source>
        <dbReference type="Google" id="ProtNLM"/>
    </source>
</evidence>
<proteinExistence type="predicted"/>
<dbReference type="Proteomes" id="UP001499984">
    <property type="component" value="Unassembled WGS sequence"/>
</dbReference>
<accession>A0ABP7VB53</accession>
<dbReference type="RefSeq" id="WP_345014945.1">
    <property type="nucleotide sequence ID" value="NZ_BAAAZY010000011.1"/>
</dbReference>
<reference evidence="3" key="1">
    <citation type="journal article" date="2019" name="Int. J. Syst. Evol. Microbiol.">
        <title>The Global Catalogue of Microorganisms (GCM) 10K type strain sequencing project: providing services to taxonomists for standard genome sequencing and annotation.</title>
        <authorList>
            <consortium name="The Broad Institute Genomics Platform"/>
            <consortium name="The Broad Institute Genome Sequencing Center for Infectious Disease"/>
            <person name="Wu L."/>
            <person name="Ma J."/>
        </authorList>
    </citation>
    <scope>NUCLEOTIDE SEQUENCE [LARGE SCALE GENOMIC DNA]</scope>
    <source>
        <strain evidence="3">JCM 16925</strain>
    </source>
</reference>
<organism evidence="2 3">
    <name type="scientific">Streptomyces shaanxiensis</name>
    <dbReference type="NCBI Taxonomy" id="653357"/>
    <lineage>
        <taxon>Bacteria</taxon>
        <taxon>Bacillati</taxon>
        <taxon>Actinomycetota</taxon>
        <taxon>Actinomycetes</taxon>
        <taxon>Kitasatosporales</taxon>
        <taxon>Streptomycetaceae</taxon>
        <taxon>Streptomyces</taxon>
    </lineage>
</organism>
<evidence type="ECO:0000256" key="1">
    <source>
        <dbReference type="SAM" id="MobiDB-lite"/>
    </source>
</evidence>
<comment type="caution">
    <text evidence="2">The sequence shown here is derived from an EMBL/GenBank/DDBJ whole genome shotgun (WGS) entry which is preliminary data.</text>
</comment>
<feature type="region of interest" description="Disordered" evidence="1">
    <location>
        <begin position="1"/>
        <end position="40"/>
    </location>
</feature>
<evidence type="ECO:0000313" key="2">
    <source>
        <dbReference type="EMBL" id="GAA4063510.1"/>
    </source>
</evidence>
<keyword evidence="3" id="KW-1185">Reference proteome</keyword>